<keyword evidence="4" id="KW-0238">DNA-binding</keyword>
<keyword evidence="2" id="KW-0663">Pyridoxal phosphate</keyword>
<dbReference type="Pfam" id="PF00392">
    <property type="entry name" value="GntR"/>
    <property type="match status" value="1"/>
</dbReference>
<evidence type="ECO:0000256" key="5">
    <source>
        <dbReference type="ARBA" id="ARBA00023163"/>
    </source>
</evidence>
<evidence type="ECO:0000313" key="8">
    <source>
        <dbReference type="Proteomes" id="UP000835792"/>
    </source>
</evidence>
<evidence type="ECO:0000256" key="4">
    <source>
        <dbReference type="ARBA" id="ARBA00023125"/>
    </source>
</evidence>
<dbReference type="SUPFAM" id="SSF46785">
    <property type="entry name" value="Winged helix' DNA-binding domain"/>
    <property type="match status" value="1"/>
</dbReference>
<dbReference type="Pfam" id="PF00155">
    <property type="entry name" value="Aminotran_1_2"/>
    <property type="match status" value="1"/>
</dbReference>
<evidence type="ECO:0000313" key="7">
    <source>
        <dbReference type="EMBL" id="CAB5527570.1"/>
    </source>
</evidence>
<protein>
    <submittedName>
        <fullName evidence="7">HTH-type transcriptional regulatory protein gabR</fullName>
    </submittedName>
</protein>
<evidence type="ECO:0000256" key="3">
    <source>
        <dbReference type="ARBA" id="ARBA00023015"/>
    </source>
</evidence>
<dbReference type="PANTHER" id="PTHR46577">
    <property type="entry name" value="HTH-TYPE TRANSCRIPTIONAL REGULATORY PROTEIN GABR"/>
    <property type="match status" value="1"/>
</dbReference>
<dbReference type="CDD" id="cd07377">
    <property type="entry name" value="WHTH_GntR"/>
    <property type="match status" value="1"/>
</dbReference>
<proteinExistence type="inferred from homology"/>
<organism evidence="7 8">
    <name type="scientific">Citrobacter youngae</name>
    <dbReference type="NCBI Taxonomy" id="133448"/>
    <lineage>
        <taxon>Bacteria</taxon>
        <taxon>Pseudomonadati</taxon>
        <taxon>Pseudomonadota</taxon>
        <taxon>Gammaproteobacteria</taxon>
        <taxon>Enterobacterales</taxon>
        <taxon>Enterobacteriaceae</taxon>
        <taxon>Citrobacter</taxon>
        <taxon>Citrobacter freundii complex</taxon>
    </lineage>
</organism>
<dbReference type="SMART" id="SM00345">
    <property type="entry name" value="HTH_GNTR"/>
    <property type="match status" value="1"/>
</dbReference>
<dbReference type="InterPro" id="IPR036388">
    <property type="entry name" value="WH-like_DNA-bd_sf"/>
</dbReference>
<gene>
    <name evidence="7" type="primary">gabR_1</name>
    <name evidence="7" type="ORF">GHA_00001</name>
</gene>
<dbReference type="InterPro" id="IPR051446">
    <property type="entry name" value="HTH_trans_reg/aminotransferase"/>
</dbReference>
<accession>A0ABM8MCH5</accession>
<reference evidence="7" key="1">
    <citation type="submission" date="2020-05" db="EMBL/GenBank/DDBJ databases">
        <authorList>
            <person name="Delgado-Blas J."/>
        </authorList>
    </citation>
    <scope>NUCLEOTIDE SEQUENCE</scope>
    <source>
        <strain evidence="7">BB1468</strain>
    </source>
</reference>
<dbReference type="PANTHER" id="PTHR46577:SF1">
    <property type="entry name" value="HTH-TYPE TRANSCRIPTIONAL REGULATORY PROTEIN GABR"/>
    <property type="match status" value="1"/>
</dbReference>
<dbReference type="PRINTS" id="PR00035">
    <property type="entry name" value="HTHGNTR"/>
</dbReference>
<dbReference type="Gene3D" id="3.40.640.10">
    <property type="entry name" value="Type I PLP-dependent aspartate aminotransferase-like (Major domain)"/>
    <property type="match status" value="1"/>
</dbReference>
<dbReference type="PROSITE" id="PS50949">
    <property type="entry name" value="HTH_GNTR"/>
    <property type="match status" value="1"/>
</dbReference>
<sequence length="665" mass="74525">METTAKGDNARATGVSAGNFNRIFHGLSPGGKECRFTLTVNWRHRVDFLRQRYITFVGNNLISRMGKGLQLRLNGLHQTRMAVPGVQHGNPGGEINILIAFNIGNRAVFSRLGIKITHHTHATWGGIQTTLLQVFIVHSLHLVHKHNWLNYPLNLDAIWYFNREPNRFILRIQMRSLAGDVIKHAFSQQTDEKLHRRLYAAICSCILEGSLKPATRMPPSRDLASELALSRNTVLRVYEQLQAEGYISARTSSGTFVTDSVLDNLGLAPNKPPVSPATREDHTSLSVRSLELLGHASASPRQWGAFIPGVPDVHSFPHRTLKKIQDRLARRLRPEFLTYDATGGLIELKEALADYLRTARGVRCTPDQILITEGIHQALDLVTRSLCNPGDNTWIEEPGYWGIKNILRINAVNFSAIPVDEQGMLAPACVEPAPKLIFVTPSHQYPLGPVMSLGRRRQLLYQARETHSWIVEDDYDSEFRFSGQPIPSLQGLEEDAPVIYIGTFSKTLYPALRLGYVVIPKPLAAPLMKVHNDLYRGGHLLIQAALAEFIREGYYAAHIRKMRQLYSRRRHTLVELIISQLGEDYLGPYSSNAGLHLILQLPAGTDDSAIAQQANAQGLLVRPLSRYYVKEEKRSGLLLGFASIEEHEMAAAFTRLADIIRINTE</sequence>
<dbReference type="InterPro" id="IPR000524">
    <property type="entry name" value="Tscrpt_reg_HTH_GntR"/>
</dbReference>
<dbReference type="InterPro" id="IPR015421">
    <property type="entry name" value="PyrdxlP-dep_Trfase_major"/>
</dbReference>
<name>A0ABM8MCH5_9ENTR</name>
<evidence type="ECO:0000259" key="6">
    <source>
        <dbReference type="PROSITE" id="PS50949"/>
    </source>
</evidence>
<keyword evidence="8" id="KW-1185">Reference proteome</keyword>
<dbReference type="EMBL" id="CAHPRB010000001">
    <property type="protein sequence ID" value="CAB5527570.1"/>
    <property type="molecule type" value="Genomic_DNA"/>
</dbReference>
<evidence type="ECO:0000256" key="1">
    <source>
        <dbReference type="ARBA" id="ARBA00005384"/>
    </source>
</evidence>
<dbReference type="InterPro" id="IPR004839">
    <property type="entry name" value="Aminotransferase_I/II_large"/>
</dbReference>
<comment type="caution">
    <text evidence="7">The sequence shown here is derived from an EMBL/GenBank/DDBJ whole genome shotgun (WGS) entry which is preliminary data.</text>
</comment>
<dbReference type="Gene3D" id="1.10.10.10">
    <property type="entry name" value="Winged helix-like DNA-binding domain superfamily/Winged helix DNA-binding domain"/>
    <property type="match status" value="1"/>
</dbReference>
<dbReference type="Proteomes" id="UP000835792">
    <property type="component" value="Unassembled WGS sequence"/>
</dbReference>
<comment type="similarity">
    <text evidence="1">In the C-terminal section; belongs to the class-I pyridoxal-phosphate-dependent aminotransferase family.</text>
</comment>
<dbReference type="CDD" id="cd00609">
    <property type="entry name" value="AAT_like"/>
    <property type="match status" value="1"/>
</dbReference>
<dbReference type="InterPro" id="IPR036390">
    <property type="entry name" value="WH_DNA-bd_sf"/>
</dbReference>
<keyword evidence="5" id="KW-0804">Transcription</keyword>
<keyword evidence="3" id="KW-0805">Transcription regulation</keyword>
<feature type="domain" description="HTH gntR-type" evidence="6">
    <location>
        <begin position="192"/>
        <end position="260"/>
    </location>
</feature>
<dbReference type="SUPFAM" id="SSF53383">
    <property type="entry name" value="PLP-dependent transferases"/>
    <property type="match status" value="1"/>
</dbReference>
<evidence type="ECO:0000256" key="2">
    <source>
        <dbReference type="ARBA" id="ARBA00022898"/>
    </source>
</evidence>
<dbReference type="InterPro" id="IPR015424">
    <property type="entry name" value="PyrdxlP-dep_Trfase"/>
</dbReference>